<dbReference type="InterPro" id="IPR016187">
    <property type="entry name" value="CTDL_fold"/>
</dbReference>
<dbReference type="InterPro" id="IPR001309">
    <property type="entry name" value="Pept_C14_p20"/>
</dbReference>
<dbReference type="SUPFAM" id="SSF56436">
    <property type="entry name" value="C-type lectin-like"/>
    <property type="match status" value="1"/>
</dbReference>
<feature type="domain" description="Caspase family p20" evidence="3">
    <location>
        <begin position="24"/>
        <end position="158"/>
    </location>
</feature>
<accession>A0ABU0YGJ8</accession>
<name>A0ABU0YGJ8_9PROT</name>
<dbReference type="InterPro" id="IPR029030">
    <property type="entry name" value="Caspase-like_dom_sf"/>
</dbReference>
<dbReference type="Gene3D" id="3.90.1580.10">
    <property type="entry name" value="paralog of FGE (formylglycine-generating enzyme)"/>
    <property type="match status" value="1"/>
</dbReference>
<dbReference type="PROSITE" id="PS50208">
    <property type="entry name" value="CASPASE_P20"/>
    <property type="match status" value="1"/>
</dbReference>
<protein>
    <submittedName>
        <fullName evidence="4">SUMF1/EgtB/PvdO family nonheme iron enzyme</fullName>
    </submittedName>
</protein>
<feature type="compositionally biased region" description="Low complexity" evidence="1">
    <location>
        <begin position="310"/>
        <end position="320"/>
    </location>
</feature>
<organism evidence="4 5">
    <name type="scientific">Dongia sedimenti</name>
    <dbReference type="NCBI Taxonomy" id="3064282"/>
    <lineage>
        <taxon>Bacteria</taxon>
        <taxon>Pseudomonadati</taxon>
        <taxon>Pseudomonadota</taxon>
        <taxon>Alphaproteobacteria</taxon>
        <taxon>Rhodospirillales</taxon>
        <taxon>Dongiaceae</taxon>
        <taxon>Dongia</taxon>
    </lineage>
</organism>
<dbReference type="InterPro" id="IPR051043">
    <property type="entry name" value="Sulfatase_Mod_Factor_Kinase"/>
</dbReference>
<proteinExistence type="predicted"/>
<dbReference type="RefSeq" id="WP_379954236.1">
    <property type="nucleotide sequence ID" value="NZ_JAUYVI010000001.1"/>
</dbReference>
<evidence type="ECO:0000259" key="3">
    <source>
        <dbReference type="PROSITE" id="PS50208"/>
    </source>
</evidence>
<dbReference type="Gene3D" id="3.40.50.1460">
    <property type="match status" value="1"/>
</dbReference>
<evidence type="ECO:0000313" key="5">
    <source>
        <dbReference type="Proteomes" id="UP001230156"/>
    </source>
</evidence>
<dbReference type="InterPro" id="IPR011600">
    <property type="entry name" value="Pept_C14_caspase"/>
</dbReference>
<evidence type="ECO:0000313" key="4">
    <source>
        <dbReference type="EMBL" id="MDQ7246835.1"/>
    </source>
</evidence>
<comment type="caution">
    <text evidence="4">The sequence shown here is derived from an EMBL/GenBank/DDBJ whole genome shotgun (WGS) entry which is preliminary data.</text>
</comment>
<keyword evidence="2" id="KW-0732">Signal</keyword>
<dbReference type="Pfam" id="PF03781">
    <property type="entry name" value="FGE-sulfatase"/>
    <property type="match status" value="1"/>
</dbReference>
<keyword evidence="5" id="KW-1185">Reference proteome</keyword>
<dbReference type="Pfam" id="PF00656">
    <property type="entry name" value="Peptidase_C14"/>
    <property type="match status" value="1"/>
</dbReference>
<dbReference type="PANTHER" id="PTHR23150">
    <property type="entry name" value="SULFATASE MODIFYING FACTOR 1, 2"/>
    <property type="match status" value="1"/>
</dbReference>
<dbReference type="PANTHER" id="PTHR23150:SF35">
    <property type="entry name" value="BLL6746 PROTEIN"/>
    <property type="match status" value="1"/>
</dbReference>
<dbReference type="Proteomes" id="UP001230156">
    <property type="component" value="Unassembled WGS sequence"/>
</dbReference>
<dbReference type="InterPro" id="IPR042095">
    <property type="entry name" value="SUMF_sf"/>
</dbReference>
<feature type="signal peptide" evidence="2">
    <location>
        <begin position="1"/>
        <end position="21"/>
    </location>
</feature>
<evidence type="ECO:0000256" key="1">
    <source>
        <dbReference type="SAM" id="MobiDB-lite"/>
    </source>
</evidence>
<evidence type="ECO:0000256" key="2">
    <source>
        <dbReference type="SAM" id="SignalP"/>
    </source>
</evidence>
<dbReference type="SUPFAM" id="SSF52129">
    <property type="entry name" value="Caspase-like"/>
    <property type="match status" value="1"/>
</dbReference>
<feature type="region of interest" description="Disordered" evidence="1">
    <location>
        <begin position="306"/>
        <end position="346"/>
    </location>
</feature>
<sequence>MRYTWVAVLFGALLSILPDLAAAEPRIALIIANGNYKGDIGSLKNPVGDGKLMGDALRKVGFTVNLLTDGDQRAMKKALNDFGQALAEAGPTATGLFYYAGHGLQVSGENYLVPVGANIKREGDVELEALSAEAVLKVLNFSGSKIQIVILDACRNNPLMRSFRSGSFGLAKIDAPIGSFVAYSTAPGSVAADGKGSNSPFAAALATEVQKPGASIEEMFRNVRAKVIAETDSQQVPWDSSSLTAPFYFSKDFSAAGSTAAMDQMFWDSIKDSSDPADFKAYIAKFPKGTFVELADNRLQVLRKAPPEAQPTQTAAVTEPSQPKSLSEDAPAAQLTPPSSNLKPGTVFRDCKDCPEMVVIPAGSFMMGSPDGEAGRASDEGPQHKETIPRAIAFSKFEVTLEQYKRFMDATGRDPGAMCWYYRDEEEEWLPKQGRTFSDPGFSQSKTGPALCLNYGDARAYAAWLSKLTGQNYRLPSEAEWEYAARAGTKTARYWGDGDEEQCTYGNGADLNWKKKYPKDPGFNPCDDGYAFSAPVGSFKPNAFGLYDMLGNSWELTQDCLSGSYSGTDNKGAPQLGTCEKHAIRGGSYGRGSKFLRAATRGGMKEDVRGVTNSIRLVREL</sequence>
<reference evidence="5" key="1">
    <citation type="submission" date="2023-08" db="EMBL/GenBank/DDBJ databases">
        <title>Rhodospirillaceae gen. nov., a novel taxon isolated from the Yangtze River Yuezi River estuary sludge.</title>
        <authorList>
            <person name="Ruan L."/>
        </authorList>
    </citation>
    <scope>NUCLEOTIDE SEQUENCE [LARGE SCALE GENOMIC DNA]</scope>
    <source>
        <strain evidence="5">R-7</strain>
    </source>
</reference>
<dbReference type="EMBL" id="JAUYVI010000001">
    <property type="protein sequence ID" value="MDQ7246835.1"/>
    <property type="molecule type" value="Genomic_DNA"/>
</dbReference>
<dbReference type="InterPro" id="IPR005532">
    <property type="entry name" value="SUMF_dom"/>
</dbReference>
<gene>
    <name evidence="4" type="ORF">Q8A70_04120</name>
</gene>
<feature type="chain" id="PRO_5045134658" evidence="2">
    <location>
        <begin position="22"/>
        <end position="621"/>
    </location>
</feature>